<evidence type="ECO:0000313" key="3">
    <source>
        <dbReference type="Proteomes" id="UP001231189"/>
    </source>
</evidence>
<dbReference type="AlphaFoldDB" id="A0AAD8TY29"/>
<reference evidence="2" key="1">
    <citation type="submission" date="2023-07" db="EMBL/GenBank/DDBJ databases">
        <title>A chromosome-level genome assembly of Lolium multiflorum.</title>
        <authorList>
            <person name="Chen Y."/>
            <person name="Copetti D."/>
            <person name="Kolliker R."/>
            <person name="Studer B."/>
        </authorList>
    </citation>
    <scope>NUCLEOTIDE SEQUENCE</scope>
    <source>
        <strain evidence="2">02402/16</strain>
        <tissue evidence="2">Leaf</tissue>
    </source>
</reference>
<dbReference type="Proteomes" id="UP001231189">
    <property type="component" value="Unassembled WGS sequence"/>
</dbReference>
<accession>A0AAD8TY29</accession>
<protein>
    <submittedName>
        <fullName evidence="2">Uncharacterized protein</fullName>
    </submittedName>
</protein>
<comment type="caution">
    <text evidence="2">The sequence shown here is derived from an EMBL/GenBank/DDBJ whole genome shotgun (WGS) entry which is preliminary data.</text>
</comment>
<proteinExistence type="predicted"/>
<feature type="region of interest" description="Disordered" evidence="1">
    <location>
        <begin position="115"/>
        <end position="134"/>
    </location>
</feature>
<evidence type="ECO:0000256" key="1">
    <source>
        <dbReference type="SAM" id="MobiDB-lite"/>
    </source>
</evidence>
<gene>
    <name evidence="2" type="ORF">QYE76_010941</name>
</gene>
<sequence>MSPQPRICVSCSRATHRPTSHVARRVQVFSGHEAHDCCRPPSSLSLASPSASPLHQRYRSLRALFVLSAPASALGAGFHSRHRLQSPRHHRGPVELLQCATPAVLVPRSMLHAAASSSTAPPTMTAHPDQGLWA</sequence>
<name>A0AAD8TY29_LOLMU</name>
<organism evidence="2 3">
    <name type="scientific">Lolium multiflorum</name>
    <name type="common">Italian ryegrass</name>
    <name type="synonym">Lolium perenne subsp. multiflorum</name>
    <dbReference type="NCBI Taxonomy" id="4521"/>
    <lineage>
        <taxon>Eukaryota</taxon>
        <taxon>Viridiplantae</taxon>
        <taxon>Streptophyta</taxon>
        <taxon>Embryophyta</taxon>
        <taxon>Tracheophyta</taxon>
        <taxon>Spermatophyta</taxon>
        <taxon>Magnoliopsida</taxon>
        <taxon>Liliopsida</taxon>
        <taxon>Poales</taxon>
        <taxon>Poaceae</taxon>
        <taxon>BOP clade</taxon>
        <taxon>Pooideae</taxon>
        <taxon>Poodae</taxon>
        <taxon>Poeae</taxon>
        <taxon>Poeae Chloroplast Group 2 (Poeae type)</taxon>
        <taxon>Loliodinae</taxon>
        <taxon>Loliinae</taxon>
        <taxon>Lolium</taxon>
    </lineage>
</organism>
<evidence type="ECO:0000313" key="2">
    <source>
        <dbReference type="EMBL" id="KAK1694244.1"/>
    </source>
</evidence>
<feature type="compositionally biased region" description="Low complexity" evidence="1">
    <location>
        <begin position="115"/>
        <end position="128"/>
    </location>
</feature>
<dbReference type="EMBL" id="JAUUTY010000001">
    <property type="protein sequence ID" value="KAK1694244.1"/>
    <property type="molecule type" value="Genomic_DNA"/>
</dbReference>
<keyword evidence="3" id="KW-1185">Reference proteome</keyword>